<dbReference type="OrthoDB" id="1081007at2759"/>
<feature type="transmembrane region" description="Helical" evidence="11">
    <location>
        <begin position="818"/>
        <end position="837"/>
    </location>
</feature>
<name>A0A8H5I1E4_9AGAR</name>
<feature type="binding site" evidence="8">
    <location>
        <begin position="431"/>
        <end position="433"/>
    </location>
    <ligand>
        <name>L-glutamate</name>
        <dbReference type="ChEBI" id="CHEBI:29985"/>
    </ligand>
</feature>
<dbReference type="PRINTS" id="PR01210">
    <property type="entry name" value="GGTRANSPTASE"/>
</dbReference>
<dbReference type="GO" id="GO:0012505">
    <property type="term" value="C:endomembrane system"/>
    <property type="evidence" value="ECO:0007669"/>
    <property type="project" value="UniProtKB-SubCell"/>
</dbReference>
<comment type="subcellular location">
    <subcellularLocation>
        <location evidence="1">Endomembrane system</location>
        <topology evidence="1">Multi-pass membrane protein</topology>
    </subcellularLocation>
</comment>
<evidence type="ECO:0000256" key="1">
    <source>
        <dbReference type="ARBA" id="ARBA00004127"/>
    </source>
</evidence>
<dbReference type="SUPFAM" id="SSF56235">
    <property type="entry name" value="N-terminal nucleophile aminohydrolases (Ntn hydrolases)"/>
    <property type="match status" value="1"/>
</dbReference>
<dbReference type="PANTHER" id="PTHR11686">
    <property type="entry name" value="GAMMA GLUTAMYL TRANSPEPTIDASE"/>
    <property type="match status" value="1"/>
</dbReference>
<comment type="catalytic activity">
    <reaction evidence="9">
        <text>an S-substituted glutathione + H2O = an S-substituted L-cysteinylglycine + L-glutamate</text>
        <dbReference type="Rhea" id="RHEA:59468"/>
        <dbReference type="ChEBI" id="CHEBI:15377"/>
        <dbReference type="ChEBI" id="CHEBI:29985"/>
        <dbReference type="ChEBI" id="CHEBI:90779"/>
        <dbReference type="ChEBI" id="CHEBI:143103"/>
        <dbReference type="EC" id="3.4.19.13"/>
    </reaction>
</comment>
<dbReference type="InterPro" id="IPR006639">
    <property type="entry name" value="Preselin/SPP"/>
</dbReference>
<dbReference type="GO" id="GO:0000324">
    <property type="term" value="C:fungal-type vacuole"/>
    <property type="evidence" value="ECO:0007669"/>
    <property type="project" value="TreeGrafter"/>
</dbReference>
<feature type="transmembrane region" description="Helical" evidence="11">
    <location>
        <begin position="886"/>
        <end position="904"/>
    </location>
</feature>
<evidence type="ECO:0000256" key="10">
    <source>
        <dbReference type="SAM" id="MobiDB-lite"/>
    </source>
</evidence>
<organism evidence="12 13">
    <name type="scientific">Collybiopsis confluens</name>
    <dbReference type="NCBI Taxonomy" id="2823264"/>
    <lineage>
        <taxon>Eukaryota</taxon>
        <taxon>Fungi</taxon>
        <taxon>Dikarya</taxon>
        <taxon>Basidiomycota</taxon>
        <taxon>Agaricomycotina</taxon>
        <taxon>Agaricomycetes</taxon>
        <taxon>Agaricomycetidae</taxon>
        <taxon>Agaricales</taxon>
        <taxon>Marasmiineae</taxon>
        <taxon>Omphalotaceae</taxon>
        <taxon>Collybiopsis</taxon>
    </lineage>
</organism>
<dbReference type="InterPro" id="IPR029055">
    <property type="entry name" value="Ntn_hydrolases_N"/>
</dbReference>
<feature type="binding site" evidence="8">
    <location>
        <position position="493"/>
    </location>
    <ligand>
        <name>L-glutamate</name>
        <dbReference type="ChEBI" id="CHEBI:29985"/>
    </ligand>
</feature>
<feature type="active site" description="Nucleophile" evidence="7">
    <location>
        <position position="413"/>
    </location>
</feature>
<keyword evidence="3 11" id="KW-0812">Transmembrane</keyword>
<feature type="compositionally biased region" description="Acidic residues" evidence="10">
    <location>
        <begin position="638"/>
        <end position="650"/>
    </location>
</feature>
<keyword evidence="4 9" id="KW-0378">Hydrolase</keyword>
<evidence type="ECO:0000256" key="8">
    <source>
        <dbReference type="PIRSR" id="PIRSR600101-2"/>
    </source>
</evidence>
<proteinExistence type="inferred from homology"/>
<dbReference type="GO" id="GO:0006751">
    <property type="term" value="P:glutathione catabolic process"/>
    <property type="evidence" value="ECO:0007669"/>
    <property type="project" value="UniProtKB-UniRule"/>
</dbReference>
<comment type="caution">
    <text evidence="12">The sequence shown here is derived from an EMBL/GenBank/DDBJ whole genome shotgun (WGS) entry which is preliminary data.</text>
</comment>
<feature type="binding site" evidence="8">
    <location>
        <begin position="470"/>
        <end position="471"/>
    </location>
    <ligand>
        <name>L-glutamate</name>
        <dbReference type="ChEBI" id="CHEBI:29985"/>
    </ligand>
</feature>
<reference evidence="12 13" key="1">
    <citation type="journal article" date="2020" name="ISME J.">
        <title>Uncovering the hidden diversity of litter-decomposition mechanisms in mushroom-forming fungi.</title>
        <authorList>
            <person name="Floudas D."/>
            <person name="Bentzer J."/>
            <person name="Ahren D."/>
            <person name="Johansson T."/>
            <person name="Persson P."/>
            <person name="Tunlid A."/>
        </authorList>
    </citation>
    <scope>NUCLEOTIDE SEQUENCE [LARGE SCALE GENOMIC DNA]</scope>
    <source>
        <strain evidence="12 13">CBS 406.79</strain>
    </source>
</reference>
<dbReference type="EC" id="2.3.2.2" evidence="9"/>
<keyword evidence="9" id="KW-0012">Acyltransferase</keyword>
<evidence type="ECO:0000256" key="9">
    <source>
        <dbReference type="RuleBase" id="RU368068"/>
    </source>
</evidence>
<dbReference type="Gene3D" id="3.60.20.40">
    <property type="match status" value="1"/>
</dbReference>
<dbReference type="GO" id="GO:0005886">
    <property type="term" value="C:plasma membrane"/>
    <property type="evidence" value="ECO:0007669"/>
    <property type="project" value="TreeGrafter"/>
</dbReference>
<dbReference type="InterPro" id="IPR043138">
    <property type="entry name" value="GGT_lsub"/>
</dbReference>
<dbReference type="Pfam" id="PF01019">
    <property type="entry name" value="G_glu_transpept"/>
    <property type="match status" value="1"/>
</dbReference>
<dbReference type="InterPro" id="IPR000101">
    <property type="entry name" value="GGT_peptidase"/>
</dbReference>
<protein>
    <recommendedName>
        <fullName evidence="9">Glutathione hydrolase</fullName>
        <ecNumber evidence="9">2.3.2.2</ecNumber>
        <ecNumber evidence="9">3.4.19.13</ecNumber>
    </recommendedName>
    <alternativeName>
        <fullName evidence="9">Gamma-glutamyltransferase</fullName>
    </alternativeName>
    <alternativeName>
        <fullName evidence="9">Gamma-glutamyltranspeptidase</fullName>
    </alternativeName>
</protein>
<dbReference type="InterPro" id="IPR007369">
    <property type="entry name" value="Peptidase_A22B_SPP"/>
</dbReference>
<feature type="binding site" evidence="8">
    <location>
        <position position="157"/>
    </location>
    <ligand>
        <name>L-glutamate</name>
        <dbReference type="ChEBI" id="CHEBI:29985"/>
    </ligand>
</feature>
<dbReference type="AlphaFoldDB" id="A0A8H5I1E4"/>
<dbReference type="Pfam" id="PF04258">
    <property type="entry name" value="Peptidase_A22B"/>
    <property type="match status" value="1"/>
</dbReference>
<comment type="function">
    <text evidence="9">Cleaves the gamma-glutamyl peptide bond of glutathione and glutathione conjugates.</text>
</comment>
<dbReference type="SMART" id="SM00730">
    <property type="entry name" value="PSN"/>
    <property type="match status" value="1"/>
</dbReference>
<feature type="region of interest" description="Disordered" evidence="10">
    <location>
        <begin position="629"/>
        <end position="651"/>
    </location>
</feature>
<dbReference type="InterPro" id="IPR043137">
    <property type="entry name" value="GGT_ssub_C"/>
</dbReference>
<dbReference type="EC" id="3.4.19.13" evidence="9"/>
<evidence type="ECO:0000256" key="6">
    <source>
        <dbReference type="ARBA" id="ARBA00023136"/>
    </source>
</evidence>
<keyword evidence="13" id="KW-1185">Reference proteome</keyword>
<dbReference type="GO" id="GO:0036374">
    <property type="term" value="F:glutathione hydrolase activity"/>
    <property type="evidence" value="ECO:0007669"/>
    <property type="project" value="UniProtKB-UniRule"/>
</dbReference>
<accession>A0A8H5I1E4</accession>
<feature type="transmembrane region" description="Helical" evidence="11">
    <location>
        <begin position="777"/>
        <end position="798"/>
    </location>
</feature>
<evidence type="ECO:0000256" key="7">
    <source>
        <dbReference type="PIRSR" id="PIRSR600101-1"/>
    </source>
</evidence>
<sequence length="927" mass="101962">MRAKGTPGKIKSTFCRRGHRMPAKTVSELPFPAPAPRPRHKSKPVGRISLALLLCFAFLSYRLYSRLGEPSHPRLRNPFYLIEAQNGGVASENVRCSNIGVQTMKDGGNAIDAAIASCLCIGVVNMFSAGIGGGGFLTIRLPPSNSSKSEVFVIDFRETAPSLANATMFPPHSNTSIFGGLAVAVPGELRGLSEAHRRWGRLPWKELVQPAAELAREWKVDVELSRRIPLFPNLMFNNPDWSAIFAPRGALLKQGDVIHRTNLSRTLSIIATEGPEAFYKGPIADSLIRKIRATGGIMTQDDLDNYSVNVYTALEGSYLDKKLYVPGAPTSGPAYHLDEVSGLNAHRLVEALKFGFAARTRISDPAMRNDTTIMDEIHTKEFADLIRKNLTDDRTHSAEYYNPLFDAPEDHGTSHISVVDRDGMAVSLTHTVNTVFASQMDDFSVPGTPNTFGLWPSPFNYPEPGKRPLSSTVPLIIENADGSFYLAAGGSGGSLIFSALLQVLLNLMKGTNALSAVEYGRLHDQLYPPVTLADSTYPDELLDALRQRGHNVTVMDINRVAAVINVVIRQDNGTIHGYPGSLAHRRKWAPNDTTNLFMSTTDSDLISSYAGLLLLASICIYAGSFSSLPNPNKQASEAENDDDDEEEEELAERLSVNDACNKILWEGMDQLVIRLSLVTVARKVVGNEQWKRFERFSIDVKKGRIDKIQDLFALKWRTPSVLLLPLSVLPSALYRYSSASRRSALLTDILSMSFSHNTLSLLKLDSFKTGTTLLSGLFVYDIWWVFGTPVMVTVATTLDVPIKLLWPKSASFSDANGFTMLGLGDVVIPGAFVSLALRYDYHRHLKSGNSGSSFKKPYFYAAFAAYIGGLVTTMTVMHMFKAAQPALLYLSPSCILSFILTAFLRGEFSEAWNWIDEPNAVKKGKQD</sequence>
<dbReference type="GO" id="GO:0103068">
    <property type="term" value="F:leukotriene C4 gamma-glutamyl transferase activity"/>
    <property type="evidence" value="ECO:0007669"/>
    <property type="project" value="UniProtKB-EC"/>
</dbReference>
<keyword evidence="5 11" id="KW-1133">Transmembrane helix</keyword>
<evidence type="ECO:0000313" key="13">
    <source>
        <dbReference type="Proteomes" id="UP000518752"/>
    </source>
</evidence>
<dbReference type="PANTHER" id="PTHR11686:SF9">
    <property type="entry name" value="RE13973P"/>
    <property type="match status" value="1"/>
</dbReference>
<keyword evidence="9" id="KW-0808">Transferase</keyword>
<evidence type="ECO:0000256" key="4">
    <source>
        <dbReference type="ARBA" id="ARBA00022801"/>
    </source>
</evidence>
<dbReference type="EMBL" id="JAACJN010000002">
    <property type="protein sequence ID" value="KAF5393357.1"/>
    <property type="molecule type" value="Genomic_DNA"/>
</dbReference>
<evidence type="ECO:0000256" key="2">
    <source>
        <dbReference type="ARBA" id="ARBA00006859"/>
    </source>
</evidence>
<gene>
    <name evidence="12" type="ORF">D9757_000549</name>
</gene>
<comment type="catalytic activity">
    <reaction evidence="9">
        <text>glutathione + H2O = L-cysteinylglycine + L-glutamate</text>
        <dbReference type="Rhea" id="RHEA:28807"/>
        <dbReference type="ChEBI" id="CHEBI:15377"/>
        <dbReference type="ChEBI" id="CHEBI:29985"/>
        <dbReference type="ChEBI" id="CHEBI:57925"/>
        <dbReference type="ChEBI" id="CHEBI:61694"/>
        <dbReference type="EC" id="3.4.19.13"/>
    </reaction>
</comment>
<feature type="transmembrane region" description="Helical" evidence="11">
    <location>
        <begin position="858"/>
        <end position="880"/>
    </location>
</feature>
<dbReference type="Gene3D" id="1.10.246.130">
    <property type="match status" value="1"/>
</dbReference>
<comment type="similarity">
    <text evidence="2">Belongs to the peptidase A22B family.</text>
</comment>
<evidence type="ECO:0000313" key="12">
    <source>
        <dbReference type="EMBL" id="KAF5393357.1"/>
    </source>
</evidence>
<feature type="transmembrane region" description="Helical" evidence="11">
    <location>
        <begin position="606"/>
        <end position="624"/>
    </location>
</feature>
<comment type="catalytic activity">
    <reaction evidence="9">
        <text>an N-terminal (5-L-glutamyl)-[peptide] + an alpha-amino acid = 5-L-glutamyl amino acid + an N-terminal L-alpha-aminoacyl-[peptide]</text>
        <dbReference type="Rhea" id="RHEA:23904"/>
        <dbReference type="Rhea" id="RHEA-COMP:9780"/>
        <dbReference type="Rhea" id="RHEA-COMP:9795"/>
        <dbReference type="ChEBI" id="CHEBI:77644"/>
        <dbReference type="ChEBI" id="CHEBI:78597"/>
        <dbReference type="ChEBI" id="CHEBI:78599"/>
        <dbReference type="ChEBI" id="CHEBI:78608"/>
        <dbReference type="EC" id="2.3.2.2"/>
    </reaction>
</comment>
<evidence type="ECO:0000256" key="11">
    <source>
        <dbReference type="SAM" id="Phobius"/>
    </source>
</evidence>
<keyword evidence="6 11" id="KW-0472">Membrane</keyword>
<evidence type="ECO:0000256" key="5">
    <source>
        <dbReference type="ARBA" id="ARBA00022989"/>
    </source>
</evidence>
<dbReference type="GO" id="GO:0042500">
    <property type="term" value="F:aspartic endopeptidase activity, intramembrane cleaving"/>
    <property type="evidence" value="ECO:0007669"/>
    <property type="project" value="InterPro"/>
</dbReference>
<dbReference type="Proteomes" id="UP000518752">
    <property type="component" value="Unassembled WGS sequence"/>
</dbReference>
<comment type="pathway">
    <text evidence="9">Sulfur metabolism; glutathione metabolism.</text>
</comment>
<evidence type="ECO:0000256" key="3">
    <source>
        <dbReference type="ARBA" id="ARBA00022692"/>
    </source>
</evidence>
<feature type="binding site" evidence="8">
    <location>
        <position position="442"/>
    </location>
    <ligand>
        <name>L-glutamate</name>
        <dbReference type="ChEBI" id="CHEBI:29985"/>
    </ligand>
</feature>